<reference evidence="14 15" key="1">
    <citation type="submission" date="2018-12" db="EMBL/GenBank/DDBJ databases">
        <authorList>
            <consortium name="Pathogen Informatics"/>
        </authorList>
    </citation>
    <scope>NUCLEOTIDE SEQUENCE [LARGE SCALE GENOMIC DNA]</scope>
    <source>
        <strain evidence="14 15">NCTC11636</strain>
    </source>
</reference>
<evidence type="ECO:0000256" key="1">
    <source>
        <dbReference type="ARBA" id="ARBA00001915"/>
    </source>
</evidence>
<dbReference type="GO" id="GO:0051539">
    <property type="term" value="F:4 iron, 4 sulfur cluster binding"/>
    <property type="evidence" value="ECO:0007669"/>
    <property type="project" value="UniProtKB-KW"/>
</dbReference>
<comment type="catalytic activity">
    <reaction evidence="11">
        <text>(2R,3R)-tartrate = oxaloacetate + H2O</text>
        <dbReference type="Rhea" id="RHEA:15413"/>
        <dbReference type="ChEBI" id="CHEBI:15377"/>
        <dbReference type="ChEBI" id="CHEBI:16452"/>
        <dbReference type="ChEBI" id="CHEBI:30924"/>
        <dbReference type="EC" id="4.2.1.32"/>
    </reaction>
</comment>
<evidence type="ECO:0000256" key="10">
    <source>
        <dbReference type="ARBA" id="ARBA00040103"/>
    </source>
</evidence>
<evidence type="ECO:0000256" key="9">
    <source>
        <dbReference type="ARBA" id="ARBA00039027"/>
    </source>
</evidence>
<dbReference type="RefSeq" id="WP_164719468.1">
    <property type="nucleotide sequence ID" value="NZ_LR134350.1"/>
</dbReference>
<dbReference type="NCBIfam" id="TIGR00722">
    <property type="entry name" value="ttdA_fumA_fumB"/>
    <property type="match status" value="1"/>
</dbReference>
<feature type="compositionally biased region" description="Basic and acidic residues" evidence="12">
    <location>
        <begin position="1"/>
        <end position="10"/>
    </location>
</feature>
<dbReference type="PANTHER" id="PTHR30389">
    <property type="entry name" value="FUMARATE HYDRATASE-RELATED"/>
    <property type="match status" value="1"/>
</dbReference>
<dbReference type="NCBIfam" id="NF006084">
    <property type="entry name" value="PRK08230.1"/>
    <property type="match status" value="1"/>
</dbReference>
<name>A0A3S4SNW6_9ACTO</name>
<dbReference type="AlphaFoldDB" id="A0A3S4SNW6"/>
<evidence type="ECO:0000256" key="5">
    <source>
        <dbReference type="ARBA" id="ARBA00022723"/>
    </source>
</evidence>
<keyword evidence="7" id="KW-0411">Iron-sulfur</keyword>
<keyword evidence="8 14" id="KW-0456">Lyase</keyword>
<keyword evidence="6" id="KW-0408">Iron</keyword>
<dbReference type="InterPro" id="IPR004646">
    <property type="entry name" value="Fe-S_hydro-lyase_TtdA-typ_cat"/>
</dbReference>
<dbReference type="Pfam" id="PF05681">
    <property type="entry name" value="Fumerase"/>
    <property type="match status" value="1"/>
</dbReference>
<evidence type="ECO:0000313" key="15">
    <source>
        <dbReference type="Proteomes" id="UP000266895"/>
    </source>
</evidence>
<sequence length="318" mass="33996">MTTADLDTHDAQPGTVAGARQSAGSLAELTDVVARFTALISRRLPDDVTARLKELAEEETNPMATMIYQTMERNQLLAEDLKRPSCQDTGLVQIFVNVGSRFPHTEGLAEALKEAVAQATRLAPLRHNTVETFDEVNTGTNVGSKSPWIYWNVVEGSDELTLHVYLAGGGCTLPGQGRTLMPGEGYEAAMEFVLDVMTSYGLNACPPLLVGVGIGSSIDAAAFMSKLALMRPVGSHSAHPKVAELETALREAIDSIGLGPQGLGGSRSTMGVAIENAARHPSVLSVAVNTGCWSHRRGTIRFDRDLGYELVTHQGVRL</sequence>
<protein>
    <recommendedName>
        <fullName evidence="10">L(+)-tartrate dehydratase subunit alpha</fullName>
        <ecNumber evidence="9">4.2.1.32</ecNumber>
    </recommendedName>
</protein>
<dbReference type="EC" id="4.2.1.32" evidence="9"/>
<evidence type="ECO:0000256" key="12">
    <source>
        <dbReference type="SAM" id="MobiDB-lite"/>
    </source>
</evidence>
<proteinExistence type="inferred from homology"/>
<evidence type="ECO:0000256" key="11">
    <source>
        <dbReference type="ARBA" id="ARBA00049253"/>
    </source>
</evidence>
<dbReference type="KEGG" id="ahw:NCTC11636_02001"/>
<evidence type="ECO:0000256" key="8">
    <source>
        <dbReference type="ARBA" id="ARBA00023239"/>
    </source>
</evidence>
<gene>
    <name evidence="14" type="primary">ttdA</name>
    <name evidence="14" type="ORF">NCTC11636_02001</name>
</gene>
<evidence type="ECO:0000313" key="14">
    <source>
        <dbReference type="EMBL" id="VEG29344.1"/>
    </source>
</evidence>
<comment type="subunit">
    <text evidence="3">Tetramer of two alpha and two beta subunits.</text>
</comment>
<evidence type="ECO:0000256" key="2">
    <source>
        <dbReference type="ARBA" id="ARBA00008876"/>
    </source>
</evidence>
<evidence type="ECO:0000259" key="13">
    <source>
        <dbReference type="Pfam" id="PF05681"/>
    </source>
</evidence>
<keyword evidence="4" id="KW-0004">4Fe-4S</keyword>
<dbReference type="EMBL" id="LR134350">
    <property type="protein sequence ID" value="VEG29344.1"/>
    <property type="molecule type" value="Genomic_DNA"/>
</dbReference>
<keyword evidence="5" id="KW-0479">Metal-binding</keyword>
<keyword evidence="15" id="KW-1185">Reference proteome</keyword>
<evidence type="ECO:0000256" key="6">
    <source>
        <dbReference type="ARBA" id="ARBA00023004"/>
    </source>
</evidence>
<evidence type="ECO:0000256" key="7">
    <source>
        <dbReference type="ARBA" id="ARBA00023014"/>
    </source>
</evidence>
<feature type="domain" description="Fe-S hydro-lyase tartrate dehydratase alpha-type catalytic" evidence="13">
    <location>
        <begin position="31"/>
        <end position="300"/>
    </location>
</feature>
<comment type="cofactor">
    <cofactor evidence="1">
        <name>iron-sulfur cluster</name>
        <dbReference type="ChEBI" id="CHEBI:30408"/>
    </cofactor>
</comment>
<dbReference type="Proteomes" id="UP000266895">
    <property type="component" value="Chromosome"/>
</dbReference>
<dbReference type="PANTHER" id="PTHR30389:SF19">
    <property type="entry name" value="L(+)-TARTRATE DEHYDRATASE SUBUNIT ALPHA"/>
    <property type="match status" value="1"/>
</dbReference>
<organism evidence="14 15">
    <name type="scientific">Actinomyces howellii</name>
    <dbReference type="NCBI Taxonomy" id="52771"/>
    <lineage>
        <taxon>Bacteria</taxon>
        <taxon>Bacillati</taxon>
        <taxon>Actinomycetota</taxon>
        <taxon>Actinomycetes</taxon>
        <taxon>Actinomycetales</taxon>
        <taxon>Actinomycetaceae</taxon>
        <taxon>Actinomyces</taxon>
    </lineage>
</organism>
<dbReference type="GO" id="GO:0008730">
    <property type="term" value="F:L(+)-tartrate dehydratase activity"/>
    <property type="evidence" value="ECO:0007669"/>
    <property type="project" value="UniProtKB-EC"/>
</dbReference>
<dbReference type="InterPro" id="IPR051208">
    <property type="entry name" value="Class-I_Fumarase/Tartrate_DH"/>
</dbReference>
<accession>A0A3S4SNW6</accession>
<evidence type="ECO:0000256" key="4">
    <source>
        <dbReference type="ARBA" id="ARBA00022485"/>
    </source>
</evidence>
<feature type="region of interest" description="Disordered" evidence="12">
    <location>
        <begin position="1"/>
        <end position="22"/>
    </location>
</feature>
<evidence type="ECO:0000256" key="3">
    <source>
        <dbReference type="ARBA" id="ARBA00011209"/>
    </source>
</evidence>
<dbReference type="GO" id="GO:0046872">
    <property type="term" value="F:metal ion binding"/>
    <property type="evidence" value="ECO:0007669"/>
    <property type="project" value="UniProtKB-KW"/>
</dbReference>
<comment type="similarity">
    <text evidence="2">Belongs to the class-I fumarase family.</text>
</comment>